<dbReference type="InterPro" id="IPR035093">
    <property type="entry name" value="RelE/ParE_toxin_dom_sf"/>
</dbReference>
<dbReference type="PANTHER" id="PTHR40588">
    <property type="entry name" value="MRNA INTERFERASE TOXIN YAFQ"/>
    <property type="match status" value="1"/>
</dbReference>
<dbReference type="GO" id="GO:0004521">
    <property type="term" value="F:RNA endonuclease activity"/>
    <property type="evidence" value="ECO:0007669"/>
    <property type="project" value="TreeGrafter"/>
</dbReference>
<sequence>MLTIEYTSIFKRDYKRMVKKHYNMKKLEKVVKLLVTNNQDELIRKYKDHALKGNWKGYRELHLDNDWLLIYKIDDKNLILTMTRTGSHDELL</sequence>
<organism evidence="4 5">
    <name type="scientific">Enterococcus canintestini</name>
    <dbReference type="NCBI Taxonomy" id="317010"/>
    <lineage>
        <taxon>Bacteria</taxon>
        <taxon>Bacillati</taxon>
        <taxon>Bacillota</taxon>
        <taxon>Bacilli</taxon>
        <taxon>Lactobacillales</taxon>
        <taxon>Enterococcaceae</taxon>
        <taxon>Enterococcus</taxon>
    </lineage>
</organism>
<reference evidence="4 5" key="1">
    <citation type="submission" date="2015-08" db="EMBL/GenBank/DDBJ databases">
        <title>Enterococcus genome sequence.</title>
        <authorList>
            <person name="Acedo J.Z."/>
            <person name="Vederas J.C."/>
        </authorList>
    </citation>
    <scope>NUCLEOTIDE SEQUENCE [LARGE SCALE GENOMIC DNA]</scope>
    <source>
        <strain evidence="4 5">49</strain>
    </source>
</reference>
<dbReference type="InterPro" id="IPR007712">
    <property type="entry name" value="RelE/ParE_toxin"/>
</dbReference>
<dbReference type="PIRSF" id="PIRSF006156">
    <property type="entry name" value="YafQ"/>
    <property type="match status" value="1"/>
</dbReference>
<evidence type="ECO:0000256" key="3">
    <source>
        <dbReference type="PIRSR" id="PIRSR006156-1"/>
    </source>
</evidence>
<evidence type="ECO:0000256" key="2">
    <source>
        <dbReference type="ARBA" id="ARBA00061366"/>
    </source>
</evidence>
<feature type="active site" description="Proton donor" evidence="3">
    <location>
        <position position="88"/>
    </location>
</feature>
<gene>
    <name evidence="4" type="ORF">AKL21_12885</name>
</gene>
<dbReference type="EMBL" id="LHUG01000023">
    <property type="protein sequence ID" value="PAA99776.1"/>
    <property type="molecule type" value="Genomic_DNA"/>
</dbReference>
<evidence type="ECO:0000313" key="4">
    <source>
        <dbReference type="EMBL" id="PAA99776.1"/>
    </source>
</evidence>
<dbReference type="NCBIfam" id="TIGR02385">
    <property type="entry name" value="RelE_StbE"/>
    <property type="match status" value="1"/>
</dbReference>
<evidence type="ECO:0000256" key="1">
    <source>
        <dbReference type="ARBA" id="ARBA00022649"/>
    </source>
</evidence>
<comment type="similarity">
    <text evidence="2">Belongs to the RelE toxin family. YafQ subfamily.</text>
</comment>
<dbReference type="Proteomes" id="UP000216797">
    <property type="component" value="Unassembled WGS sequence"/>
</dbReference>
<accession>A0A267HNF6</accession>
<dbReference type="InterPro" id="IPR004386">
    <property type="entry name" value="Toxin_YafQ-like"/>
</dbReference>
<dbReference type="Pfam" id="PF15738">
    <property type="entry name" value="YafQ_toxin"/>
    <property type="match status" value="1"/>
</dbReference>
<dbReference type="FunFam" id="3.30.2310.20:FF:000003">
    <property type="entry name" value="Type II toxin-antitoxin system YafQ family toxin"/>
    <property type="match status" value="1"/>
</dbReference>
<dbReference type="GO" id="GO:0006402">
    <property type="term" value="P:mRNA catabolic process"/>
    <property type="evidence" value="ECO:0007669"/>
    <property type="project" value="TreeGrafter"/>
</dbReference>
<evidence type="ECO:0000313" key="5">
    <source>
        <dbReference type="Proteomes" id="UP000216797"/>
    </source>
</evidence>
<dbReference type="PANTHER" id="PTHR40588:SF1">
    <property type="entry name" value="MRNA INTERFERASE TOXIN YAFQ"/>
    <property type="match status" value="1"/>
</dbReference>
<protein>
    <submittedName>
        <fullName evidence="4">Addiction module toxin RelE</fullName>
    </submittedName>
</protein>
<proteinExistence type="inferred from homology"/>
<dbReference type="SUPFAM" id="SSF143011">
    <property type="entry name" value="RelE-like"/>
    <property type="match status" value="1"/>
</dbReference>
<keyword evidence="1" id="KW-1277">Toxin-antitoxin system</keyword>
<keyword evidence="5" id="KW-1185">Reference proteome</keyword>
<dbReference type="AlphaFoldDB" id="A0A267HNF6"/>
<dbReference type="RefSeq" id="WP_010746334.1">
    <property type="nucleotide sequence ID" value="NZ_LHUG01000023.1"/>
</dbReference>
<name>A0A267HNF6_9ENTE</name>
<dbReference type="GO" id="GO:0006415">
    <property type="term" value="P:translational termination"/>
    <property type="evidence" value="ECO:0007669"/>
    <property type="project" value="TreeGrafter"/>
</dbReference>
<dbReference type="Gene3D" id="3.30.2310.20">
    <property type="entry name" value="RelE-like"/>
    <property type="match status" value="1"/>
</dbReference>
<comment type="caution">
    <text evidence="4">The sequence shown here is derived from an EMBL/GenBank/DDBJ whole genome shotgun (WGS) entry which is preliminary data.</text>
</comment>